<evidence type="ECO:0000256" key="1">
    <source>
        <dbReference type="ARBA" id="ARBA00009427"/>
    </source>
</evidence>
<evidence type="ECO:0000256" key="2">
    <source>
        <dbReference type="ARBA" id="ARBA00022679"/>
    </source>
</evidence>
<keyword evidence="2 8" id="KW-0808">Transferase</keyword>
<evidence type="ECO:0000259" key="9">
    <source>
        <dbReference type="Pfam" id="PF02224"/>
    </source>
</evidence>
<evidence type="ECO:0000313" key="11">
    <source>
        <dbReference type="Proteomes" id="UP001250932"/>
    </source>
</evidence>
<evidence type="ECO:0000256" key="3">
    <source>
        <dbReference type="ARBA" id="ARBA00022741"/>
    </source>
</evidence>
<gene>
    <name evidence="8 10" type="primary">cmk</name>
    <name evidence="10" type="ORF">PPG34_12380</name>
</gene>
<dbReference type="Gene3D" id="3.40.50.300">
    <property type="entry name" value="P-loop containing nucleotide triphosphate hydrolases"/>
    <property type="match status" value="1"/>
</dbReference>
<keyword evidence="8" id="KW-0963">Cytoplasm</keyword>
<feature type="domain" description="Cytidylate kinase" evidence="9">
    <location>
        <begin position="12"/>
        <end position="224"/>
    </location>
</feature>
<dbReference type="HAMAP" id="MF_00238">
    <property type="entry name" value="Cytidyl_kinase_type1"/>
    <property type="match status" value="1"/>
</dbReference>
<reference evidence="10 11" key="1">
    <citation type="journal article" date="2023" name="ISME J.">
        <title>Cultivation and genomic characterization of novel and ubiquitous marine nitrite-oxidizing bacteria from the Nitrospirales.</title>
        <authorList>
            <person name="Mueller A.J."/>
            <person name="Daebeler A."/>
            <person name="Herbold C.W."/>
            <person name="Kirkegaard R.H."/>
            <person name="Daims H."/>
        </authorList>
    </citation>
    <scope>NUCLEOTIDE SEQUENCE [LARGE SCALE GENOMIC DNA]</scope>
    <source>
        <strain evidence="10 11">EB</strain>
    </source>
</reference>
<accession>A0ABU3KA16</accession>
<sequence>MKASAQTRRLVITIDGPAGAGKSTTARALATQLGYIYLDTGALYRAVAWKANTAGVDCSDTIAMKNLLQHMDLHVTLEDTTTRTLVDSQDVTPYLRTPEVTRIASTVAAMPEVREWLLPIQQRFGQTGGIVVEGRDMGTRVFPNADVKFFLQADLNTRTARRYQESRQAGHEDNQQQIRDQIQARDARDQSRNIAPLIPATDAVMIDSSSRSVEEVVATMLESISARL</sequence>
<proteinExistence type="inferred from homology"/>
<dbReference type="CDD" id="cd02020">
    <property type="entry name" value="CMPK"/>
    <property type="match status" value="1"/>
</dbReference>
<name>A0ABU3KA16_9BACT</name>
<dbReference type="PANTHER" id="PTHR21299:SF2">
    <property type="entry name" value="CYTIDYLATE KINASE"/>
    <property type="match status" value="1"/>
</dbReference>
<dbReference type="EMBL" id="JAQOUE010000001">
    <property type="protein sequence ID" value="MDT7043148.1"/>
    <property type="molecule type" value="Genomic_DNA"/>
</dbReference>
<evidence type="ECO:0000256" key="5">
    <source>
        <dbReference type="ARBA" id="ARBA00022840"/>
    </source>
</evidence>
<dbReference type="PANTHER" id="PTHR21299">
    <property type="entry name" value="CYTIDYLATE KINASE/PANTOATE-BETA-ALANINE LIGASE"/>
    <property type="match status" value="1"/>
</dbReference>
<comment type="catalytic activity">
    <reaction evidence="7 8">
        <text>CMP + ATP = CDP + ADP</text>
        <dbReference type="Rhea" id="RHEA:11600"/>
        <dbReference type="ChEBI" id="CHEBI:30616"/>
        <dbReference type="ChEBI" id="CHEBI:58069"/>
        <dbReference type="ChEBI" id="CHEBI:60377"/>
        <dbReference type="ChEBI" id="CHEBI:456216"/>
        <dbReference type="EC" id="2.7.4.25"/>
    </reaction>
</comment>
<evidence type="ECO:0000256" key="8">
    <source>
        <dbReference type="HAMAP-Rule" id="MF_00238"/>
    </source>
</evidence>
<dbReference type="Proteomes" id="UP001250932">
    <property type="component" value="Unassembled WGS sequence"/>
</dbReference>
<dbReference type="InterPro" id="IPR011994">
    <property type="entry name" value="Cytidylate_kinase_dom"/>
</dbReference>
<evidence type="ECO:0000256" key="7">
    <source>
        <dbReference type="ARBA" id="ARBA00048478"/>
    </source>
</evidence>
<keyword evidence="11" id="KW-1185">Reference proteome</keyword>
<evidence type="ECO:0000256" key="6">
    <source>
        <dbReference type="ARBA" id="ARBA00047615"/>
    </source>
</evidence>
<comment type="subcellular location">
    <subcellularLocation>
        <location evidence="8">Cytoplasm</location>
    </subcellularLocation>
</comment>
<dbReference type="NCBIfam" id="TIGR00017">
    <property type="entry name" value="cmk"/>
    <property type="match status" value="1"/>
</dbReference>
<keyword evidence="3 8" id="KW-0547">Nucleotide-binding</keyword>
<dbReference type="InterPro" id="IPR003136">
    <property type="entry name" value="Cytidylate_kin"/>
</dbReference>
<dbReference type="InterPro" id="IPR027417">
    <property type="entry name" value="P-loop_NTPase"/>
</dbReference>
<comment type="caution">
    <text evidence="10">The sequence shown here is derived from an EMBL/GenBank/DDBJ whole genome shotgun (WGS) entry which is preliminary data.</text>
</comment>
<dbReference type="Pfam" id="PF02224">
    <property type="entry name" value="Cytidylate_kin"/>
    <property type="match status" value="1"/>
</dbReference>
<dbReference type="EC" id="2.7.4.25" evidence="8"/>
<comment type="catalytic activity">
    <reaction evidence="6 8">
        <text>dCMP + ATP = dCDP + ADP</text>
        <dbReference type="Rhea" id="RHEA:25094"/>
        <dbReference type="ChEBI" id="CHEBI:30616"/>
        <dbReference type="ChEBI" id="CHEBI:57566"/>
        <dbReference type="ChEBI" id="CHEBI:58593"/>
        <dbReference type="ChEBI" id="CHEBI:456216"/>
        <dbReference type="EC" id="2.7.4.25"/>
    </reaction>
</comment>
<feature type="binding site" evidence="8">
    <location>
        <begin position="16"/>
        <end position="24"/>
    </location>
    <ligand>
        <name>ATP</name>
        <dbReference type="ChEBI" id="CHEBI:30616"/>
    </ligand>
</feature>
<organism evidence="10 11">
    <name type="scientific">Candidatus Nitronereus thalassa</name>
    <dbReference type="NCBI Taxonomy" id="3020898"/>
    <lineage>
        <taxon>Bacteria</taxon>
        <taxon>Pseudomonadati</taxon>
        <taxon>Nitrospirota</taxon>
        <taxon>Nitrospiria</taxon>
        <taxon>Nitrospirales</taxon>
        <taxon>Nitrospiraceae</taxon>
        <taxon>Candidatus Nitronereus</taxon>
    </lineage>
</organism>
<dbReference type="SUPFAM" id="SSF52540">
    <property type="entry name" value="P-loop containing nucleoside triphosphate hydrolases"/>
    <property type="match status" value="1"/>
</dbReference>
<keyword evidence="5 8" id="KW-0067">ATP-binding</keyword>
<keyword evidence="4 8" id="KW-0418">Kinase</keyword>
<comment type="similarity">
    <text evidence="1 8">Belongs to the cytidylate kinase family. Type 1 subfamily.</text>
</comment>
<protein>
    <recommendedName>
        <fullName evidence="8">Cytidylate kinase</fullName>
        <shortName evidence="8">CK</shortName>
        <ecNumber evidence="8">2.7.4.25</ecNumber>
    </recommendedName>
    <alternativeName>
        <fullName evidence="8">Cytidine monophosphate kinase</fullName>
        <shortName evidence="8">CMP kinase</shortName>
    </alternativeName>
</protein>
<dbReference type="RefSeq" id="WP_313833648.1">
    <property type="nucleotide sequence ID" value="NZ_JAQOUE010000001.1"/>
</dbReference>
<evidence type="ECO:0000313" key="10">
    <source>
        <dbReference type="EMBL" id="MDT7043148.1"/>
    </source>
</evidence>
<evidence type="ECO:0000256" key="4">
    <source>
        <dbReference type="ARBA" id="ARBA00022777"/>
    </source>
</evidence>
<dbReference type="GO" id="GO:0016301">
    <property type="term" value="F:kinase activity"/>
    <property type="evidence" value="ECO:0007669"/>
    <property type="project" value="UniProtKB-KW"/>
</dbReference>